<dbReference type="Gene3D" id="3.40.50.1000">
    <property type="entry name" value="HAD superfamily/HAD-like"/>
    <property type="match status" value="1"/>
</dbReference>
<dbReference type="OrthoDB" id="5504491at2"/>
<dbReference type="InterPro" id="IPR050155">
    <property type="entry name" value="HAD-like_hydrolase_sf"/>
</dbReference>
<protein>
    <submittedName>
        <fullName evidence="1">Putative haloacid dehalogenase-like hydrolase</fullName>
    </submittedName>
</protein>
<comment type="caution">
    <text evidence="1">The sequence shown here is derived from an EMBL/GenBank/DDBJ whole genome shotgun (WGS) entry which is preliminary data.</text>
</comment>
<dbReference type="InterPro" id="IPR036412">
    <property type="entry name" value="HAD-like_sf"/>
</dbReference>
<dbReference type="SUPFAM" id="SSF56784">
    <property type="entry name" value="HAD-like"/>
    <property type="match status" value="1"/>
</dbReference>
<proteinExistence type="predicted"/>
<evidence type="ECO:0000313" key="2">
    <source>
        <dbReference type="Proteomes" id="UP000321685"/>
    </source>
</evidence>
<keyword evidence="2" id="KW-1185">Reference proteome</keyword>
<dbReference type="Pfam" id="PF00702">
    <property type="entry name" value="Hydrolase"/>
    <property type="match status" value="1"/>
</dbReference>
<dbReference type="GO" id="GO:0006281">
    <property type="term" value="P:DNA repair"/>
    <property type="evidence" value="ECO:0007669"/>
    <property type="project" value="TreeGrafter"/>
</dbReference>
<dbReference type="AlphaFoldDB" id="A0A511DPE6"/>
<dbReference type="GO" id="GO:0005829">
    <property type="term" value="C:cytosol"/>
    <property type="evidence" value="ECO:0007669"/>
    <property type="project" value="TreeGrafter"/>
</dbReference>
<dbReference type="EMBL" id="BJVJ01000106">
    <property type="protein sequence ID" value="GEL26699.1"/>
    <property type="molecule type" value="Genomic_DNA"/>
</dbReference>
<keyword evidence="1" id="KW-0378">Hydrolase</keyword>
<accession>A0A511DPE6</accession>
<dbReference type="InterPro" id="IPR023214">
    <property type="entry name" value="HAD_sf"/>
</dbReference>
<reference evidence="1 2" key="1">
    <citation type="submission" date="2019-07" db="EMBL/GenBank/DDBJ databases">
        <title>Whole genome shotgun sequence of Pseudonocardia sulfidoxydans NBRC 16205.</title>
        <authorList>
            <person name="Hosoyama A."/>
            <person name="Uohara A."/>
            <person name="Ohji S."/>
            <person name="Ichikawa N."/>
        </authorList>
    </citation>
    <scope>NUCLEOTIDE SEQUENCE [LARGE SCALE GENOMIC DNA]</scope>
    <source>
        <strain evidence="1 2">NBRC 16205</strain>
    </source>
</reference>
<organism evidence="1 2">
    <name type="scientific">Pseudonocardia sulfidoxydans NBRC 16205</name>
    <dbReference type="NCBI Taxonomy" id="1223511"/>
    <lineage>
        <taxon>Bacteria</taxon>
        <taxon>Bacillati</taxon>
        <taxon>Actinomycetota</taxon>
        <taxon>Actinomycetes</taxon>
        <taxon>Pseudonocardiales</taxon>
        <taxon>Pseudonocardiaceae</taxon>
        <taxon>Pseudonocardia</taxon>
    </lineage>
</organism>
<dbReference type="Proteomes" id="UP000321685">
    <property type="component" value="Unassembled WGS sequence"/>
</dbReference>
<dbReference type="PANTHER" id="PTHR43434:SF19">
    <property type="entry name" value="PHOSPHONOACETALDEHYDE HYDROLASE"/>
    <property type="match status" value="1"/>
</dbReference>
<name>A0A511DPE6_9PSEU</name>
<dbReference type="PANTHER" id="PTHR43434">
    <property type="entry name" value="PHOSPHOGLYCOLATE PHOSPHATASE"/>
    <property type="match status" value="1"/>
</dbReference>
<dbReference type="RefSeq" id="WP_147115220.1">
    <property type="nucleotide sequence ID" value="NZ_BJVJ01000106.1"/>
</dbReference>
<gene>
    <name evidence="1" type="ORF">PSU4_56530</name>
</gene>
<evidence type="ECO:0000313" key="1">
    <source>
        <dbReference type="EMBL" id="GEL26699.1"/>
    </source>
</evidence>
<dbReference type="GO" id="GO:0008967">
    <property type="term" value="F:phosphoglycolate phosphatase activity"/>
    <property type="evidence" value="ECO:0007669"/>
    <property type="project" value="TreeGrafter"/>
</dbReference>
<sequence>MTLRLALLDLAGTTVRDDGLVLDAVLAGLRAVRVPGAGPRFPALRRQADATMDRASLSVFGDLLDGDMCRARRADAAFTARLRVRLAEGMLREVPGATTTMTLLRDAGIGVGLASGFEASLHAEIVDALGWTELADVTVCPADVDGRGLPDPAMLLTAAARLDAEPADVVTAGDATSAMVAGRRAGAGLTVGVLSGAHRAAPLRAAGADAIVDSVADLPALLGLPS</sequence>